<proteinExistence type="predicted"/>
<name>A0A0U4WHQ0_9BACL</name>
<gene>
    <name evidence="1" type="ORF">CB4_02374</name>
</gene>
<accession>A0A0U4WHQ0</accession>
<protein>
    <submittedName>
        <fullName evidence="1">Uncharacterized protein</fullName>
    </submittedName>
</protein>
<dbReference type="EMBL" id="AP017312">
    <property type="protein sequence ID" value="BAU28200.1"/>
    <property type="molecule type" value="Genomic_DNA"/>
</dbReference>
<keyword evidence="2" id="KW-1185">Reference proteome</keyword>
<evidence type="ECO:0000313" key="1">
    <source>
        <dbReference type="EMBL" id="BAU28200.1"/>
    </source>
</evidence>
<reference evidence="1 2" key="1">
    <citation type="submission" date="2015-12" db="EMBL/GenBank/DDBJ databases">
        <title>Genome sequence of Aneurinibacillus soli.</title>
        <authorList>
            <person name="Lee J.S."/>
            <person name="Lee K.C."/>
            <person name="Kim K.K."/>
            <person name="Lee B.W."/>
        </authorList>
    </citation>
    <scope>NUCLEOTIDE SEQUENCE [LARGE SCALE GENOMIC DNA]</scope>
    <source>
        <strain evidence="1 2">CB4</strain>
    </source>
</reference>
<dbReference type="KEGG" id="asoc:CB4_02374"/>
<dbReference type="Proteomes" id="UP000217696">
    <property type="component" value="Chromosome"/>
</dbReference>
<evidence type="ECO:0000313" key="2">
    <source>
        <dbReference type="Proteomes" id="UP000217696"/>
    </source>
</evidence>
<organism evidence="1 2">
    <name type="scientific">Aneurinibacillus soli</name>
    <dbReference type="NCBI Taxonomy" id="1500254"/>
    <lineage>
        <taxon>Bacteria</taxon>
        <taxon>Bacillati</taxon>
        <taxon>Bacillota</taxon>
        <taxon>Bacilli</taxon>
        <taxon>Bacillales</taxon>
        <taxon>Paenibacillaceae</taxon>
        <taxon>Aneurinibacillus group</taxon>
        <taxon>Aneurinibacillus</taxon>
    </lineage>
</organism>
<dbReference type="AlphaFoldDB" id="A0A0U4WHQ0"/>
<sequence length="100" mass="11192">MYHNGKGLMRIVIQAPKPGEAGNVTYRKYGSDKLQSCWITTFADWAKGTVQERELSFSLKCSCGIEMDGFFGKVGSEETLHCDCGNVWKIQRPTNKRVGV</sequence>